<dbReference type="InterPro" id="IPR000719">
    <property type="entry name" value="Prot_kinase_dom"/>
</dbReference>
<comment type="catalytic activity">
    <reaction evidence="7">
        <text>L-threonyl-[protein] + ATP = O-phospho-L-threonyl-[protein] + ADP + H(+)</text>
        <dbReference type="Rhea" id="RHEA:46608"/>
        <dbReference type="Rhea" id="RHEA-COMP:11060"/>
        <dbReference type="Rhea" id="RHEA-COMP:11605"/>
        <dbReference type="ChEBI" id="CHEBI:15378"/>
        <dbReference type="ChEBI" id="CHEBI:30013"/>
        <dbReference type="ChEBI" id="CHEBI:30616"/>
        <dbReference type="ChEBI" id="CHEBI:61977"/>
        <dbReference type="ChEBI" id="CHEBI:456216"/>
        <dbReference type="EC" id="2.7.11.1"/>
    </reaction>
</comment>
<dbReference type="SMART" id="SM00220">
    <property type="entry name" value="S_TKc"/>
    <property type="match status" value="1"/>
</dbReference>
<evidence type="ECO:0000256" key="6">
    <source>
        <dbReference type="ARBA" id="ARBA00022840"/>
    </source>
</evidence>
<evidence type="ECO:0000256" key="1">
    <source>
        <dbReference type="ARBA" id="ARBA00012513"/>
    </source>
</evidence>
<evidence type="ECO:0000256" key="5">
    <source>
        <dbReference type="ARBA" id="ARBA00022777"/>
    </source>
</evidence>
<dbReference type="CDD" id="cd14014">
    <property type="entry name" value="STKc_PknB_like"/>
    <property type="match status" value="1"/>
</dbReference>
<dbReference type="RefSeq" id="WP_181930612.1">
    <property type="nucleotide sequence ID" value="NZ_CP054698.1"/>
</dbReference>
<dbReference type="PROSITE" id="PS00108">
    <property type="entry name" value="PROTEIN_KINASE_ST"/>
    <property type="match status" value="1"/>
</dbReference>
<evidence type="ECO:0000256" key="8">
    <source>
        <dbReference type="ARBA" id="ARBA00048679"/>
    </source>
</evidence>
<organism evidence="10 11">
    <name type="scientific">Nostoc edaphicum CCNP1411</name>
    <dbReference type="NCBI Taxonomy" id="1472755"/>
    <lineage>
        <taxon>Bacteria</taxon>
        <taxon>Bacillati</taxon>
        <taxon>Cyanobacteriota</taxon>
        <taxon>Cyanophyceae</taxon>
        <taxon>Nostocales</taxon>
        <taxon>Nostocaceae</taxon>
        <taxon>Nostoc</taxon>
    </lineage>
</organism>
<keyword evidence="6" id="KW-0067">ATP-binding</keyword>
<dbReference type="Gene3D" id="1.10.510.10">
    <property type="entry name" value="Transferase(Phosphotransferase) domain 1"/>
    <property type="match status" value="1"/>
</dbReference>
<dbReference type="Pfam" id="PF00069">
    <property type="entry name" value="Pkinase"/>
    <property type="match status" value="1"/>
</dbReference>
<keyword evidence="4" id="KW-0547">Nucleotide-binding</keyword>
<sequence>MSLCINPNCQNTDNPDNLLRCQTCGSELLLEGRYRVTRLLSDKGGYGDIYEVRDRSDIPKVLKVLKEEKKNDVKAVEQFQREAEVLSKLNHPGIPQGEEYFKFFPINIQQPVHCLVMEKIEGENLHEWLQKRGNRPISEKLAVDWLNQLANTLHEVHQQQLIHRDIKPSNIMLQPNGQLVLIDFGIARGISKTYEQKKLAGQITRAVSDGYSPLEQATGNATQQSDFFALGRTFVHLITGIHPFDLCDQYRNHI</sequence>
<dbReference type="EMBL" id="CP054698">
    <property type="protein sequence ID" value="QMS87279.1"/>
    <property type="molecule type" value="Genomic_DNA"/>
</dbReference>
<dbReference type="PANTHER" id="PTHR24363:SF0">
    <property type="entry name" value="SERINE_THREONINE KINASE LIKE DOMAIN CONTAINING 1"/>
    <property type="match status" value="1"/>
</dbReference>
<accession>A0A7D7QCU9</accession>
<dbReference type="InterPro" id="IPR008271">
    <property type="entry name" value="Ser/Thr_kinase_AS"/>
</dbReference>
<dbReference type="PROSITE" id="PS50011">
    <property type="entry name" value="PROTEIN_KINASE_DOM"/>
    <property type="match status" value="1"/>
</dbReference>
<evidence type="ECO:0000259" key="9">
    <source>
        <dbReference type="PROSITE" id="PS50011"/>
    </source>
</evidence>
<comment type="catalytic activity">
    <reaction evidence="8">
        <text>L-seryl-[protein] + ATP = O-phospho-L-seryl-[protein] + ADP + H(+)</text>
        <dbReference type="Rhea" id="RHEA:17989"/>
        <dbReference type="Rhea" id="RHEA-COMP:9863"/>
        <dbReference type="Rhea" id="RHEA-COMP:11604"/>
        <dbReference type="ChEBI" id="CHEBI:15378"/>
        <dbReference type="ChEBI" id="CHEBI:29999"/>
        <dbReference type="ChEBI" id="CHEBI:30616"/>
        <dbReference type="ChEBI" id="CHEBI:83421"/>
        <dbReference type="ChEBI" id="CHEBI:456216"/>
        <dbReference type="EC" id="2.7.11.1"/>
    </reaction>
</comment>
<dbReference type="NCBIfam" id="NF045510">
    <property type="entry name" value="4Cys_prefix_kin"/>
    <property type="match status" value="1"/>
</dbReference>
<evidence type="ECO:0000256" key="3">
    <source>
        <dbReference type="ARBA" id="ARBA00022679"/>
    </source>
</evidence>
<dbReference type="Proteomes" id="UP000514713">
    <property type="component" value="Chromosome"/>
</dbReference>
<evidence type="ECO:0000256" key="7">
    <source>
        <dbReference type="ARBA" id="ARBA00047899"/>
    </source>
</evidence>
<evidence type="ECO:0000256" key="4">
    <source>
        <dbReference type="ARBA" id="ARBA00022741"/>
    </source>
</evidence>
<reference evidence="11" key="1">
    <citation type="submission" date="2020-06" db="EMBL/GenBank/DDBJ databases">
        <title>Nostoc edaphicum CCNP1411 genome.</title>
        <authorList>
            <person name="Fidor A."/>
            <person name="Grabski M."/>
            <person name="Gawor J."/>
            <person name="Gromadka R."/>
            <person name="Wegrzyn G."/>
            <person name="Mazur-Marzec H."/>
        </authorList>
    </citation>
    <scope>NUCLEOTIDE SEQUENCE [LARGE SCALE GENOMIC DNA]</scope>
    <source>
        <strain evidence="11">CCNP1411</strain>
    </source>
</reference>
<dbReference type="GO" id="GO:0005524">
    <property type="term" value="F:ATP binding"/>
    <property type="evidence" value="ECO:0007669"/>
    <property type="project" value="UniProtKB-KW"/>
</dbReference>
<dbReference type="AlphaFoldDB" id="A0A7D7QCU9"/>
<dbReference type="Gene3D" id="3.30.200.20">
    <property type="entry name" value="Phosphorylase Kinase, domain 1"/>
    <property type="match status" value="1"/>
</dbReference>
<dbReference type="GO" id="GO:0004674">
    <property type="term" value="F:protein serine/threonine kinase activity"/>
    <property type="evidence" value="ECO:0007669"/>
    <property type="project" value="UniProtKB-KW"/>
</dbReference>
<dbReference type="SUPFAM" id="SSF56112">
    <property type="entry name" value="Protein kinase-like (PK-like)"/>
    <property type="match status" value="1"/>
</dbReference>
<name>A0A7D7QCU9_9NOSO</name>
<proteinExistence type="predicted"/>
<gene>
    <name evidence="10" type="ORF">HUN01_06650</name>
</gene>
<dbReference type="InterPro" id="IPR011009">
    <property type="entry name" value="Kinase-like_dom_sf"/>
</dbReference>
<dbReference type="EC" id="2.7.11.1" evidence="1"/>
<dbReference type="KEGG" id="ned:HUN01_06650"/>
<keyword evidence="2 10" id="KW-0723">Serine/threonine-protein kinase</keyword>
<keyword evidence="5 10" id="KW-0418">Kinase</keyword>
<keyword evidence="3" id="KW-0808">Transferase</keyword>
<evidence type="ECO:0000313" key="11">
    <source>
        <dbReference type="Proteomes" id="UP000514713"/>
    </source>
</evidence>
<protein>
    <recommendedName>
        <fullName evidence="1">non-specific serine/threonine protein kinase</fullName>
        <ecNumber evidence="1">2.7.11.1</ecNumber>
    </recommendedName>
</protein>
<evidence type="ECO:0000256" key="2">
    <source>
        <dbReference type="ARBA" id="ARBA00022527"/>
    </source>
</evidence>
<evidence type="ECO:0000313" key="10">
    <source>
        <dbReference type="EMBL" id="QMS87279.1"/>
    </source>
</evidence>
<dbReference type="PANTHER" id="PTHR24363">
    <property type="entry name" value="SERINE/THREONINE PROTEIN KINASE"/>
    <property type="match status" value="1"/>
</dbReference>
<feature type="domain" description="Protein kinase" evidence="9">
    <location>
        <begin position="35"/>
        <end position="254"/>
    </location>
</feature>
<keyword evidence="11" id="KW-1185">Reference proteome</keyword>